<reference evidence="4 6" key="1">
    <citation type="submission" date="2023-03" db="EMBL/GenBank/DDBJ databases">
        <authorList>
            <person name="Shen W."/>
            <person name="Cai J."/>
        </authorList>
    </citation>
    <scope>NUCLEOTIDE SEQUENCE</scope>
    <source>
        <strain evidence="4">P55-2</strain>
        <strain evidence="3 6">P72-2</strain>
    </source>
</reference>
<accession>A0AAP5KUR9</accession>
<dbReference type="InterPro" id="IPR011089">
    <property type="entry name" value="GmrSD_C"/>
</dbReference>
<dbReference type="PANTHER" id="PTHR37292">
    <property type="entry name" value="VNG6097C"/>
    <property type="match status" value="1"/>
</dbReference>
<organism evidence="4 5">
    <name type="scientific">Enterococcus dongliensis</name>
    <dbReference type="NCBI Taxonomy" id="2559925"/>
    <lineage>
        <taxon>Bacteria</taxon>
        <taxon>Bacillati</taxon>
        <taxon>Bacillota</taxon>
        <taxon>Bacilli</taxon>
        <taxon>Lactobacillales</taxon>
        <taxon>Enterococcaceae</taxon>
        <taxon>Enterococcus</taxon>
    </lineage>
</organism>
<proteinExistence type="predicted"/>
<sequence length="582" mass="69039">MTKGFQPEITIKEAIENIDKNNFLLPAIQRKFVWSPEQIELLFDSIMRKYPINSLMLWEITSDDIKNNYKFYSFLRKYKQRFGETNAYFNSKGRSDHFFAVIDGQQRLNSLYIGLKGTYAMKLSHKWWVDNEDTLPPMKLYLNITKPYEQNTEIDKEYEFKFLRKEKVAKENALKEKHWFEVGEILAMEKPKDQFTYLRNNGLEDNDYAQETLDLLSMTINKDRILNYFVEDEQNPDKVLDIFIRTNDGGTKLTFSDLLMSFLTAYWPDARENFDELIREVNQFGDFSITPDFILKTTLVLYSNDIKSRVKNFDKKLIMNIQENWDRIRKSILHTVEMIYRLGFENRTFPAKNAAIPIIYYVYIKHLEDEVVKTRFLDTKDKNADSQIIKKWLLLVFLKRLFGGQSDSVLQDIRKVIKASAAETFPLSEIIAKAKSNPVKNYSFDEDIINGLFEVQFGSEDAFFVLSLFYPDLDYFNQNFHIDHIHPKSKFQNKQFMNEHFTDEEIKQIGDNWNKLGNLQLLNNEKNISKQDKSLIEWVKMYKLDSSFLFVDKEISLEITDFTTFYANRVSNMKQKLLEIVR</sequence>
<dbReference type="InterPro" id="IPR004919">
    <property type="entry name" value="GmrSD_N"/>
</dbReference>
<evidence type="ECO:0000313" key="3">
    <source>
        <dbReference type="EMBL" id="MDT2595818.1"/>
    </source>
</evidence>
<dbReference type="EMBL" id="JARPYR010000002">
    <property type="protein sequence ID" value="MDT2595818.1"/>
    <property type="molecule type" value="Genomic_DNA"/>
</dbReference>
<protein>
    <submittedName>
        <fullName evidence="4">DUF262 domain-containing protein</fullName>
    </submittedName>
</protein>
<dbReference type="Proteomes" id="UP001256547">
    <property type="component" value="Unassembled WGS sequence"/>
</dbReference>
<dbReference type="RefSeq" id="WP_137603077.1">
    <property type="nucleotide sequence ID" value="NZ_JARPYR010000002.1"/>
</dbReference>
<dbReference type="Proteomes" id="UP001245561">
    <property type="component" value="Unassembled WGS sequence"/>
</dbReference>
<dbReference type="Pfam" id="PF03235">
    <property type="entry name" value="GmrSD_N"/>
    <property type="match status" value="1"/>
</dbReference>
<keyword evidence="6" id="KW-1185">Reference proteome</keyword>
<dbReference type="EMBL" id="JARPYT010000002">
    <property type="protein sequence ID" value="MDT2636430.1"/>
    <property type="molecule type" value="Genomic_DNA"/>
</dbReference>
<dbReference type="AlphaFoldDB" id="A0AAP5KUR9"/>
<comment type="caution">
    <text evidence="4">The sequence shown here is derived from an EMBL/GenBank/DDBJ whole genome shotgun (WGS) entry which is preliminary data.</text>
</comment>
<gene>
    <name evidence="4" type="ORF">P7D36_02740</name>
    <name evidence="3" type="ORF">P7D39_02045</name>
</gene>
<feature type="domain" description="GmrSD restriction endonucleases N-terminal" evidence="1">
    <location>
        <begin position="11"/>
        <end position="263"/>
    </location>
</feature>
<feature type="domain" description="GmrSD restriction endonucleases C-terminal" evidence="2">
    <location>
        <begin position="477"/>
        <end position="579"/>
    </location>
</feature>
<dbReference type="Pfam" id="PF07510">
    <property type="entry name" value="GmrSD_C"/>
    <property type="match status" value="1"/>
</dbReference>
<name>A0AAP5KUR9_9ENTE</name>
<evidence type="ECO:0000313" key="4">
    <source>
        <dbReference type="EMBL" id="MDT2636430.1"/>
    </source>
</evidence>
<dbReference type="PANTHER" id="PTHR37292:SF2">
    <property type="entry name" value="DUF262 DOMAIN-CONTAINING PROTEIN"/>
    <property type="match status" value="1"/>
</dbReference>
<evidence type="ECO:0000313" key="6">
    <source>
        <dbReference type="Proteomes" id="UP001256547"/>
    </source>
</evidence>
<evidence type="ECO:0000313" key="5">
    <source>
        <dbReference type="Proteomes" id="UP001245561"/>
    </source>
</evidence>
<evidence type="ECO:0000259" key="1">
    <source>
        <dbReference type="Pfam" id="PF03235"/>
    </source>
</evidence>
<evidence type="ECO:0000259" key="2">
    <source>
        <dbReference type="Pfam" id="PF07510"/>
    </source>
</evidence>